<comment type="subcellular location">
    <subcellularLocation>
        <location evidence="1">Cell membrane</location>
        <topology evidence="1">Multi-pass membrane protein</topology>
    </subcellularLocation>
</comment>
<comment type="caution">
    <text evidence="10">The sequence shown here is derived from an EMBL/GenBank/DDBJ whole genome shotgun (WGS) entry which is preliminary data.</text>
</comment>
<feature type="transmembrane region" description="Helical" evidence="7">
    <location>
        <begin position="784"/>
        <end position="807"/>
    </location>
</feature>
<evidence type="ECO:0000256" key="2">
    <source>
        <dbReference type="ARBA" id="ARBA00022475"/>
    </source>
</evidence>
<dbReference type="Proteomes" id="UP001231941">
    <property type="component" value="Unassembled WGS sequence"/>
</dbReference>
<keyword evidence="3 7" id="KW-0812">Transmembrane</keyword>
<feature type="transmembrane region" description="Helical" evidence="7">
    <location>
        <begin position="285"/>
        <end position="308"/>
    </location>
</feature>
<feature type="domain" description="ABC3 transporter permease C-terminal" evidence="8">
    <location>
        <begin position="736"/>
        <end position="852"/>
    </location>
</feature>
<feature type="transmembrane region" description="Helical" evidence="7">
    <location>
        <begin position="731"/>
        <end position="758"/>
    </location>
</feature>
<feature type="transmembrane region" description="Helical" evidence="7">
    <location>
        <begin position="461"/>
        <end position="481"/>
    </location>
</feature>
<evidence type="ECO:0000256" key="6">
    <source>
        <dbReference type="ARBA" id="ARBA00038076"/>
    </source>
</evidence>
<evidence type="ECO:0000259" key="9">
    <source>
        <dbReference type="Pfam" id="PF12704"/>
    </source>
</evidence>
<comment type="similarity">
    <text evidence="6">Belongs to the ABC-4 integral membrane protein family.</text>
</comment>
<reference evidence="10 11" key="1">
    <citation type="submission" date="2023-08" db="EMBL/GenBank/DDBJ databases">
        <authorList>
            <person name="Park J.-S."/>
        </authorList>
    </citation>
    <scope>NUCLEOTIDE SEQUENCE [LARGE SCALE GENOMIC DNA]</scope>
    <source>
        <strain evidence="10 11">2205SS18-9</strain>
    </source>
</reference>
<name>A0ABT9J402_9BACL</name>
<dbReference type="Pfam" id="PF02687">
    <property type="entry name" value="FtsX"/>
    <property type="match status" value="2"/>
</dbReference>
<dbReference type="Pfam" id="PF12704">
    <property type="entry name" value="MacB_PCD"/>
    <property type="match status" value="1"/>
</dbReference>
<feature type="domain" description="MacB-like periplasmic core" evidence="9">
    <location>
        <begin position="19"/>
        <end position="157"/>
    </location>
</feature>
<dbReference type="PANTHER" id="PTHR30572:SF4">
    <property type="entry name" value="ABC TRANSPORTER PERMEASE YTRF"/>
    <property type="match status" value="1"/>
</dbReference>
<keyword evidence="4 7" id="KW-1133">Transmembrane helix</keyword>
<feature type="transmembrane region" description="Helical" evidence="7">
    <location>
        <begin position="337"/>
        <end position="370"/>
    </location>
</feature>
<dbReference type="EMBL" id="JAVAMP010000013">
    <property type="protein sequence ID" value="MDP5276334.1"/>
    <property type="molecule type" value="Genomic_DNA"/>
</dbReference>
<feature type="domain" description="ABC3 transporter permease C-terminal" evidence="8">
    <location>
        <begin position="291"/>
        <end position="415"/>
    </location>
</feature>
<evidence type="ECO:0000256" key="1">
    <source>
        <dbReference type="ARBA" id="ARBA00004651"/>
    </source>
</evidence>
<evidence type="ECO:0000256" key="5">
    <source>
        <dbReference type="ARBA" id="ARBA00023136"/>
    </source>
</evidence>
<organism evidence="10 11">
    <name type="scientific">Chengkuizengella axinellae</name>
    <dbReference type="NCBI Taxonomy" id="3064388"/>
    <lineage>
        <taxon>Bacteria</taxon>
        <taxon>Bacillati</taxon>
        <taxon>Bacillota</taxon>
        <taxon>Bacilli</taxon>
        <taxon>Bacillales</taxon>
        <taxon>Paenibacillaceae</taxon>
        <taxon>Chengkuizengella</taxon>
    </lineage>
</organism>
<protein>
    <submittedName>
        <fullName evidence="10">ABC transporter permease</fullName>
    </submittedName>
</protein>
<feature type="transmembrane region" description="Helical" evidence="7">
    <location>
        <begin position="819"/>
        <end position="843"/>
    </location>
</feature>
<evidence type="ECO:0000256" key="3">
    <source>
        <dbReference type="ARBA" id="ARBA00022692"/>
    </source>
</evidence>
<dbReference type="InterPro" id="IPR003838">
    <property type="entry name" value="ABC3_permease_C"/>
</dbReference>
<evidence type="ECO:0000256" key="7">
    <source>
        <dbReference type="SAM" id="Phobius"/>
    </source>
</evidence>
<keyword evidence="2" id="KW-1003">Cell membrane</keyword>
<feature type="transmembrane region" description="Helical" evidence="7">
    <location>
        <begin position="382"/>
        <end position="406"/>
    </location>
</feature>
<keyword evidence="11" id="KW-1185">Reference proteome</keyword>
<feature type="transmembrane region" description="Helical" evidence="7">
    <location>
        <begin position="20"/>
        <end position="44"/>
    </location>
</feature>
<proteinExistence type="inferred from homology"/>
<dbReference type="RefSeq" id="WP_305993640.1">
    <property type="nucleotide sequence ID" value="NZ_JAVAMP010000013.1"/>
</dbReference>
<evidence type="ECO:0000313" key="10">
    <source>
        <dbReference type="EMBL" id="MDP5276334.1"/>
    </source>
</evidence>
<evidence type="ECO:0000256" key="4">
    <source>
        <dbReference type="ARBA" id="ARBA00022989"/>
    </source>
</evidence>
<dbReference type="InterPro" id="IPR050250">
    <property type="entry name" value="Macrolide_Exporter_MacB"/>
</dbReference>
<dbReference type="PANTHER" id="PTHR30572">
    <property type="entry name" value="MEMBRANE COMPONENT OF TRANSPORTER-RELATED"/>
    <property type="match status" value="1"/>
</dbReference>
<accession>A0ABT9J402</accession>
<evidence type="ECO:0000313" key="11">
    <source>
        <dbReference type="Proteomes" id="UP001231941"/>
    </source>
</evidence>
<sequence>MNIINKLTLRHLKENKRRTLVTIIGIIISVAMITSVTTLAASFLDLMKRSTIAQNGEWHFYLQDVNKEQIEAIKQDEATTTVVLSNQIGYALLEDSKNKYKPYFIVKEYNEQGFKQFPFELNEGRLPEAADEIVIPKDLETNGGIKYEVGDQLTIDVGERYAMNEDSARPLGQTPELNFLEDGTLSEILKNTEKKTYTIVGKVDHPAWETWEPGYTIFSYFDENLVSSENTFSAFVAVKEVNQSIYNLGKSLAIEIGIEPESVSYNNQLLSYYGVSNDDNIRTTLVSLSAIIISVIVIGSIALIYNAFAISISERARHLGMLSSVGATKKQKRNSVLFEGMVVGLISIPLGILAGLGGLGITFSIINSLIQNAFDINEKLTIIVTPISILAASGVSLVTIFISSYLPARKASKISAMDAIRQNQDVKLTGKKVKTSKLVRKMFGIQAEIGLKNLKRNKKRYQVTVFSLVISIVLFLTISFFSNSLQKSVELAQGSINYDIQVQTTYENEEELKSFAALDNVTEYSIVNSTYLNSWIDMDKVPGENIQSDSSLNKDGKKLYGVFIQALDKASFEAYANSVGADIEKFKDTDHPTAIVIDTFVYQNFDNGKITQEKSIYTDLGDKFDLIQQDFETEQETFVNSIEIAAITDQYPMGNSTAGFGTLTLVVPESLFEQLVLQDEYQYQMTDLFLNSSDPMKTQTEIEELSESNLFISNIFSDRQRAEQLVLLLKVFIYGFTVLITAISVANIFNTISTSIALRKREFAMLKSVGMTPKEFNKMINYESIFYGIKSLLYGLPISVAIMYLIYTSLMNTFSYDFSLPWMAILFTVIAIFMIVGAAMLYASSKVKKENIIDALKMENI</sequence>
<evidence type="ECO:0000259" key="8">
    <source>
        <dbReference type="Pfam" id="PF02687"/>
    </source>
</evidence>
<dbReference type="InterPro" id="IPR025857">
    <property type="entry name" value="MacB_PCD"/>
</dbReference>
<gene>
    <name evidence="10" type="ORF">Q5Y73_19770</name>
</gene>
<keyword evidence="5 7" id="KW-0472">Membrane</keyword>